<keyword evidence="7" id="KW-1185">Reference proteome</keyword>
<dbReference type="eggNOG" id="COG0846">
    <property type="taxonomic scope" value="Bacteria"/>
</dbReference>
<dbReference type="InterPro" id="IPR050134">
    <property type="entry name" value="NAD-dep_sirtuin_deacylases"/>
</dbReference>
<dbReference type="PROSITE" id="PS50305">
    <property type="entry name" value="SIRTUIN"/>
    <property type="match status" value="1"/>
</dbReference>
<dbReference type="OrthoDB" id="9800582at2"/>
<evidence type="ECO:0000256" key="1">
    <source>
        <dbReference type="ARBA" id="ARBA00012928"/>
    </source>
</evidence>
<dbReference type="PANTHER" id="PTHR11085:SF4">
    <property type="entry name" value="NAD-DEPENDENT PROTEIN DEACYLASE"/>
    <property type="match status" value="1"/>
</dbReference>
<organism evidence="6 7">
    <name type="scientific">Pseudopedobacter saltans (strain ATCC 51119 / DSM 12145 / JCM 21818 / CCUG 39354 / LMG 10337 / NBRC 100064 / NCIMB 13643)</name>
    <name type="common">Pedobacter saltans</name>
    <dbReference type="NCBI Taxonomy" id="762903"/>
    <lineage>
        <taxon>Bacteria</taxon>
        <taxon>Pseudomonadati</taxon>
        <taxon>Bacteroidota</taxon>
        <taxon>Sphingobacteriia</taxon>
        <taxon>Sphingobacteriales</taxon>
        <taxon>Sphingobacteriaceae</taxon>
        <taxon>Pseudopedobacter</taxon>
    </lineage>
</organism>
<dbReference type="Proteomes" id="UP000000310">
    <property type="component" value="Chromosome"/>
</dbReference>
<dbReference type="Pfam" id="PF02146">
    <property type="entry name" value="SIR2"/>
    <property type="match status" value="1"/>
</dbReference>
<dbReference type="Gene3D" id="3.30.1600.10">
    <property type="entry name" value="SIR2/SIRT2 'Small Domain"/>
    <property type="match status" value="1"/>
</dbReference>
<sequence>MKNIVVLTGAGISAESGIATFRDQNGLWEKHRIEDVATPEGWLKNPELVLNFYNLRRQQAKTVKPNYAHIKLKELEKDFNVHIVTQNVDYLHEEAGSSNIIKLHGSLFSRCSDRNKTIKAKVFDDMIFGDLAPDGGFWRPDIVWFGEAVPEIENAIPIFRKADACIIIGTSMQVYPAAGLTQYLPHDSEIIILDVNTPPANNSRAKIHYVTKKATEVLMRLLGCLKSNC</sequence>
<comment type="caution">
    <text evidence="4">Lacks conserved residue(s) required for the propagation of feature annotation.</text>
</comment>
<accession>F0S5X8</accession>
<evidence type="ECO:0000259" key="5">
    <source>
        <dbReference type="PROSITE" id="PS50305"/>
    </source>
</evidence>
<dbReference type="STRING" id="762903.Pedsa_0467"/>
<dbReference type="SUPFAM" id="SSF52467">
    <property type="entry name" value="DHS-like NAD/FAD-binding domain"/>
    <property type="match status" value="1"/>
</dbReference>
<keyword evidence="2" id="KW-0808">Transferase</keyword>
<dbReference type="InterPro" id="IPR026591">
    <property type="entry name" value="Sirtuin_cat_small_dom_sf"/>
</dbReference>
<name>F0S5X8_PSESL</name>
<evidence type="ECO:0000256" key="4">
    <source>
        <dbReference type="PROSITE-ProRule" id="PRU00236"/>
    </source>
</evidence>
<evidence type="ECO:0000256" key="3">
    <source>
        <dbReference type="ARBA" id="ARBA00023027"/>
    </source>
</evidence>
<evidence type="ECO:0000313" key="7">
    <source>
        <dbReference type="Proteomes" id="UP000000310"/>
    </source>
</evidence>
<evidence type="ECO:0000256" key="2">
    <source>
        <dbReference type="ARBA" id="ARBA00022679"/>
    </source>
</evidence>
<dbReference type="KEGG" id="psn:Pedsa_0467"/>
<dbReference type="HOGENOM" id="CLU_023643_3_1_10"/>
<dbReference type="GO" id="GO:0017136">
    <property type="term" value="F:histone deacetylase activity, NAD-dependent"/>
    <property type="evidence" value="ECO:0007669"/>
    <property type="project" value="TreeGrafter"/>
</dbReference>
<dbReference type="Gene3D" id="3.40.50.1220">
    <property type="entry name" value="TPP-binding domain"/>
    <property type="match status" value="1"/>
</dbReference>
<dbReference type="AlphaFoldDB" id="F0S5X8"/>
<protein>
    <recommendedName>
        <fullName evidence="1">protein acetyllysine N-acetyltransferase</fullName>
        <ecNumber evidence="1">2.3.1.286</ecNumber>
    </recommendedName>
</protein>
<dbReference type="InterPro" id="IPR029035">
    <property type="entry name" value="DHS-like_NAD/FAD-binding_dom"/>
</dbReference>
<reference evidence="6 7" key="1">
    <citation type="journal article" date="2011" name="Stand. Genomic Sci.">
        <title>Complete genome sequence of the gliding, heparinolytic Pedobacter saltans type strain (113).</title>
        <authorList>
            <person name="Liolios K."/>
            <person name="Sikorski J."/>
            <person name="Lu M."/>
            <person name="Nolan M."/>
            <person name="Lapidus A."/>
            <person name="Lucas S."/>
            <person name="Hammon N."/>
            <person name="Deshpande S."/>
            <person name="Cheng J.F."/>
            <person name="Tapia R."/>
            <person name="Han C."/>
            <person name="Goodwin L."/>
            <person name="Pitluck S."/>
            <person name="Huntemann M."/>
            <person name="Ivanova N."/>
            <person name="Pagani I."/>
            <person name="Mavromatis K."/>
            <person name="Ovchinikova G."/>
            <person name="Pati A."/>
            <person name="Chen A."/>
            <person name="Palaniappan K."/>
            <person name="Land M."/>
            <person name="Hauser L."/>
            <person name="Brambilla E.M."/>
            <person name="Kotsyurbenko O."/>
            <person name="Rohde M."/>
            <person name="Tindall B.J."/>
            <person name="Abt B."/>
            <person name="Goker M."/>
            <person name="Detter J.C."/>
            <person name="Woyke T."/>
            <person name="Bristow J."/>
            <person name="Eisen J.A."/>
            <person name="Markowitz V."/>
            <person name="Hugenholtz P."/>
            <person name="Klenk H.P."/>
            <person name="Kyrpides N.C."/>
        </authorList>
    </citation>
    <scope>NUCLEOTIDE SEQUENCE [LARGE SCALE GENOMIC DNA]</scope>
    <source>
        <strain evidence="7">ATCC 51119 / DSM 12145 / JCM 21818 / LMG 10337 / NBRC 100064 / NCIMB 13643</strain>
    </source>
</reference>
<proteinExistence type="predicted"/>
<gene>
    <name evidence="6" type="ordered locus">Pedsa_0467</name>
</gene>
<dbReference type="RefSeq" id="WP_013631552.1">
    <property type="nucleotide sequence ID" value="NC_015177.1"/>
</dbReference>
<dbReference type="InterPro" id="IPR026590">
    <property type="entry name" value="Ssirtuin_cat_dom"/>
</dbReference>
<feature type="domain" description="Deacetylase sirtuin-type" evidence="5">
    <location>
        <begin position="1"/>
        <end position="228"/>
    </location>
</feature>
<evidence type="ECO:0000313" key="6">
    <source>
        <dbReference type="EMBL" id="ADY51049.1"/>
    </source>
</evidence>
<dbReference type="InterPro" id="IPR003000">
    <property type="entry name" value="Sirtuin"/>
</dbReference>
<dbReference type="EMBL" id="CP002545">
    <property type="protein sequence ID" value="ADY51049.1"/>
    <property type="molecule type" value="Genomic_DNA"/>
</dbReference>
<dbReference type="EC" id="2.3.1.286" evidence="1"/>
<reference evidence="7" key="2">
    <citation type="submission" date="2011-02" db="EMBL/GenBank/DDBJ databases">
        <title>The complete genome of Pedobacter saltans DSM 12145.</title>
        <authorList>
            <consortium name="US DOE Joint Genome Institute (JGI-PGF)"/>
            <person name="Lucas S."/>
            <person name="Copeland A."/>
            <person name="Lapidus A."/>
            <person name="Bruce D."/>
            <person name="Goodwin L."/>
            <person name="Pitluck S."/>
            <person name="Kyrpides N."/>
            <person name="Mavromatis K."/>
            <person name="Pagani I."/>
            <person name="Ivanova N."/>
            <person name="Ovchinnikova G."/>
            <person name="Lu M."/>
            <person name="Detter J.C."/>
            <person name="Han C."/>
            <person name="Land M."/>
            <person name="Hauser L."/>
            <person name="Markowitz V."/>
            <person name="Cheng J.-F."/>
            <person name="Hugenholtz P."/>
            <person name="Woyke T."/>
            <person name="Wu D."/>
            <person name="Tindall B."/>
            <person name="Pomrenke H.G."/>
            <person name="Brambilla E."/>
            <person name="Klenk H.-P."/>
            <person name="Eisen J.A."/>
        </authorList>
    </citation>
    <scope>NUCLEOTIDE SEQUENCE [LARGE SCALE GENOMIC DNA]</scope>
    <source>
        <strain evidence="7">ATCC 51119 / DSM 12145 / JCM 21818 / LMG 10337 / NBRC 100064 / NCIMB 13643</strain>
    </source>
</reference>
<dbReference type="GO" id="GO:0070403">
    <property type="term" value="F:NAD+ binding"/>
    <property type="evidence" value="ECO:0007669"/>
    <property type="project" value="InterPro"/>
</dbReference>
<keyword evidence="3" id="KW-0520">NAD</keyword>
<dbReference type="PANTHER" id="PTHR11085">
    <property type="entry name" value="NAD-DEPENDENT PROTEIN DEACYLASE SIRTUIN-5, MITOCHONDRIAL-RELATED"/>
    <property type="match status" value="1"/>
</dbReference>